<feature type="region of interest" description="Disordered" evidence="1">
    <location>
        <begin position="267"/>
        <end position="287"/>
    </location>
</feature>
<dbReference type="InterPro" id="IPR051604">
    <property type="entry name" value="Ergot_Alk_Oxidoreductase"/>
</dbReference>
<comment type="caution">
    <text evidence="3">The sequence shown here is derived from an EMBL/GenBank/DDBJ whole genome shotgun (WGS) entry which is preliminary data.</text>
</comment>
<dbReference type="SUPFAM" id="SSF51735">
    <property type="entry name" value="NAD(P)-binding Rossmann-fold domains"/>
    <property type="match status" value="1"/>
</dbReference>
<sequence>MADQTAATATATVAVTTPTGHVGAELAAALVRAGLRPRLLLRDAGRLPASLASRADVVEVDQRDHAAVLKATEGVDALYWVSPTTGDDDPVAAHERLGRVAADAVTAHAIPRVVFQSSVGAELRCGAGEIDGLARTEELLDATGASVTHLRCGFFFTNLLLQIDALRAGAVPVLLPLDQPMPWVAPRDIAEVAALHLLSPHPSPHLQAVHGPEDLTWSQALAVVSDATGHPVRAERIEDDAMRAMLRSAGLTAAQTEAMVGMSTGLRDGFTPEHPRDPPPPPPTRLAGWAYETLRPVLARP</sequence>
<dbReference type="AlphaFoldDB" id="A0A2S9PNS9"/>
<accession>A0A2S9PNS9</accession>
<dbReference type="EMBL" id="PVLV01000586">
    <property type="protein sequence ID" value="PRH76062.1"/>
    <property type="molecule type" value="Genomic_DNA"/>
</dbReference>
<evidence type="ECO:0000313" key="4">
    <source>
        <dbReference type="Proteomes" id="UP000239322"/>
    </source>
</evidence>
<feature type="domain" description="NmrA-like" evidence="2">
    <location>
        <begin position="10"/>
        <end position="244"/>
    </location>
</feature>
<gene>
    <name evidence="3" type="ORF">C6N75_27620</name>
</gene>
<keyword evidence="4" id="KW-1185">Reference proteome</keyword>
<reference evidence="3 4" key="1">
    <citation type="submission" date="2018-03" db="EMBL/GenBank/DDBJ databases">
        <title>Novel Streptomyces sp. from soil.</title>
        <authorList>
            <person name="Tan G.Y.A."/>
            <person name="Lee Z.Y."/>
        </authorList>
    </citation>
    <scope>NUCLEOTIDE SEQUENCE [LARGE SCALE GENOMIC DNA]</scope>
    <source>
        <strain evidence="3 4">ST5x</strain>
    </source>
</reference>
<evidence type="ECO:0000313" key="3">
    <source>
        <dbReference type="EMBL" id="PRH76062.1"/>
    </source>
</evidence>
<evidence type="ECO:0000259" key="2">
    <source>
        <dbReference type="Pfam" id="PF05368"/>
    </source>
</evidence>
<dbReference type="Gene3D" id="3.40.50.720">
    <property type="entry name" value="NAD(P)-binding Rossmann-like Domain"/>
    <property type="match status" value="1"/>
</dbReference>
<dbReference type="InterPro" id="IPR008030">
    <property type="entry name" value="NmrA-like"/>
</dbReference>
<organism evidence="3 4">
    <name type="scientific">Streptomyces solincola</name>
    <dbReference type="NCBI Taxonomy" id="2100817"/>
    <lineage>
        <taxon>Bacteria</taxon>
        <taxon>Bacillati</taxon>
        <taxon>Actinomycetota</taxon>
        <taxon>Actinomycetes</taxon>
        <taxon>Kitasatosporales</taxon>
        <taxon>Streptomycetaceae</taxon>
        <taxon>Streptomyces</taxon>
    </lineage>
</organism>
<dbReference type="Pfam" id="PF05368">
    <property type="entry name" value="NmrA"/>
    <property type="match status" value="1"/>
</dbReference>
<name>A0A2S9PNS9_9ACTN</name>
<dbReference type="Proteomes" id="UP000239322">
    <property type="component" value="Unassembled WGS sequence"/>
</dbReference>
<dbReference type="OrthoDB" id="4632815at2"/>
<dbReference type="InterPro" id="IPR036291">
    <property type="entry name" value="NAD(P)-bd_dom_sf"/>
</dbReference>
<proteinExistence type="predicted"/>
<evidence type="ECO:0000256" key="1">
    <source>
        <dbReference type="SAM" id="MobiDB-lite"/>
    </source>
</evidence>
<dbReference type="Gene3D" id="3.90.25.10">
    <property type="entry name" value="UDP-galactose 4-epimerase, domain 1"/>
    <property type="match status" value="1"/>
</dbReference>
<dbReference type="PANTHER" id="PTHR43162:SF1">
    <property type="entry name" value="PRESTALK A DIFFERENTIATION PROTEIN A"/>
    <property type="match status" value="1"/>
</dbReference>
<dbReference type="RefSeq" id="WP_105871600.1">
    <property type="nucleotide sequence ID" value="NZ_PVLV01000586.1"/>
</dbReference>
<protein>
    <submittedName>
        <fullName evidence="3">NmrA family transcriptional regulator</fullName>
    </submittedName>
</protein>
<dbReference type="PANTHER" id="PTHR43162">
    <property type="match status" value="1"/>
</dbReference>